<dbReference type="AlphaFoldDB" id="A0A3M7BC34"/>
<sequence length="181" mass="20002">MCARANQVDAPQLSATWITGAPYSHYIIFQALSHISKTNTRGERAAAYGASATLPQVLCAIANSSATQPHRPPWSSSASLADRTSLLKGYENITVQCQNCGNFSGKIVKRWEWFTFCFIPVIPFSLKPDHDVHCHICRFNQDIKFRPDVQQQMDGGGGNIPMQNQGGQQGWGPQGPPHQYK</sequence>
<evidence type="ECO:0000313" key="2">
    <source>
        <dbReference type="EMBL" id="RMY37345.1"/>
    </source>
</evidence>
<evidence type="ECO:0000256" key="1">
    <source>
        <dbReference type="SAM" id="MobiDB-lite"/>
    </source>
</evidence>
<name>A0A3M7BC34_HORWE</name>
<proteinExistence type="predicted"/>
<dbReference type="Proteomes" id="UP000270230">
    <property type="component" value="Unassembled WGS sequence"/>
</dbReference>
<comment type="caution">
    <text evidence="2">The sequence shown here is derived from an EMBL/GenBank/DDBJ whole genome shotgun (WGS) entry which is preliminary data.</text>
</comment>
<accession>A0A3M7BC34</accession>
<reference evidence="2 3" key="1">
    <citation type="journal article" date="2018" name="BMC Genomics">
        <title>Genomic evidence for intraspecific hybridization in a clonal and extremely halotolerant yeast.</title>
        <authorList>
            <person name="Gostincar C."/>
            <person name="Stajich J.E."/>
            <person name="Zupancic J."/>
            <person name="Zalar P."/>
            <person name="Gunde-Cimerman N."/>
        </authorList>
    </citation>
    <scope>NUCLEOTIDE SEQUENCE [LARGE SCALE GENOMIC DNA]</scope>
    <source>
        <strain evidence="2 3">EXF-151</strain>
    </source>
</reference>
<evidence type="ECO:0008006" key="4">
    <source>
        <dbReference type="Google" id="ProtNLM"/>
    </source>
</evidence>
<gene>
    <name evidence="2" type="ORF">D0865_13393</name>
</gene>
<evidence type="ECO:0000313" key="3">
    <source>
        <dbReference type="Proteomes" id="UP000270230"/>
    </source>
</evidence>
<dbReference type="EMBL" id="QWIN01001716">
    <property type="protein sequence ID" value="RMY37345.1"/>
    <property type="molecule type" value="Genomic_DNA"/>
</dbReference>
<dbReference type="PANTHER" id="PTHR28139">
    <property type="entry name" value="UPF0768 PROTEIN YBL029C-A"/>
    <property type="match status" value="1"/>
</dbReference>
<feature type="region of interest" description="Disordered" evidence="1">
    <location>
        <begin position="150"/>
        <end position="181"/>
    </location>
</feature>
<dbReference type="OrthoDB" id="5545479at2759"/>
<dbReference type="VEuPathDB" id="FungiDB:BTJ68_05662"/>
<protein>
    <recommendedName>
        <fullName evidence="4">Zinc-ribbon 15 domain-containing protein</fullName>
    </recommendedName>
</protein>
<dbReference type="PANTHER" id="PTHR28139:SF1">
    <property type="entry name" value="UPF0768 PROTEIN YBL029C-A"/>
    <property type="match status" value="1"/>
</dbReference>
<organism evidence="2 3">
    <name type="scientific">Hortaea werneckii</name>
    <name type="common">Black yeast</name>
    <name type="synonym">Cladosporium werneckii</name>
    <dbReference type="NCBI Taxonomy" id="91943"/>
    <lineage>
        <taxon>Eukaryota</taxon>
        <taxon>Fungi</taxon>
        <taxon>Dikarya</taxon>
        <taxon>Ascomycota</taxon>
        <taxon>Pezizomycotina</taxon>
        <taxon>Dothideomycetes</taxon>
        <taxon>Dothideomycetidae</taxon>
        <taxon>Mycosphaerellales</taxon>
        <taxon>Teratosphaeriaceae</taxon>
        <taxon>Hortaea</taxon>
    </lineage>
</organism>